<sequence length="110" mass="12090">MNSSNMVTSVAHLANRVGVMETPVFRILMRVIGSKEVHFANVLNANGIHRTMGGHNRISPDALGPSPSRPRLRDDGAASAHKRAVPFAYFHLRLRNLRRIIVGQVPAICT</sequence>
<feature type="region of interest" description="Disordered" evidence="1">
    <location>
        <begin position="54"/>
        <end position="77"/>
    </location>
</feature>
<protein>
    <submittedName>
        <fullName evidence="2">Uncharacterized protein</fullName>
    </submittedName>
</protein>
<name>A0A4C1T4Q4_EUMVA</name>
<reference evidence="2 3" key="1">
    <citation type="journal article" date="2019" name="Commun. Biol.">
        <title>The bagworm genome reveals a unique fibroin gene that provides high tensile strength.</title>
        <authorList>
            <person name="Kono N."/>
            <person name="Nakamura H."/>
            <person name="Ohtoshi R."/>
            <person name="Tomita M."/>
            <person name="Numata K."/>
            <person name="Arakawa K."/>
        </authorList>
    </citation>
    <scope>NUCLEOTIDE SEQUENCE [LARGE SCALE GENOMIC DNA]</scope>
</reference>
<evidence type="ECO:0000313" key="2">
    <source>
        <dbReference type="EMBL" id="GBP08550.1"/>
    </source>
</evidence>
<accession>A0A4C1T4Q4</accession>
<dbReference type="EMBL" id="BGZK01000031">
    <property type="protein sequence ID" value="GBP08550.1"/>
    <property type="molecule type" value="Genomic_DNA"/>
</dbReference>
<proteinExistence type="predicted"/>
<comment type="caution">
    <text evidence="2">The sequence shown here is derived from an EMBL/GenBank/DDBJ whole genome shotgun (WGS) entry which is preliminary data.</text>
</comment>
<evidence type="ECO:0000313" key="3">
    <source>
        <dbReference type="Proteomes" id="UP000299102"/>
    </source>
</evidence>
<organism evidence="2 3">
    <name type="scientific">Eumeta variegata</name>
    <name type="common">Bagworm moth</name>
    <name type="synonym">Eumeta japonica</name>
    <dbReference type="NCBI Taxonomy" id="151549"/>
    <lineage>
        <taxon>Eukaryota</taxon>
        <taxon>Metazoa</taxon>
        <taxon>Ecdysozoa</taxon>
        <taxon>Arthropoda</taxon>
        <taxon>Hexapoda</taxon>
        <taxon>Insecta</taxon>
        <taxon>Pterygota</taxon>
        <taxon>Neoptera</taxon>
        <taxon>Endopterygota</taxon>
        <taxon>Lepidoptera</taxon>
        <taxon>Glossata</taxon>
        <taxon>Ditrysia</taxon>
        <taxon>Tineoidea</taxon>
        <taxon>Psychidae</taxon>
        <taxon>Oiketicinae</taxon>
        <taxon>Eumeta</taxon>
    </lineage>
</organism>
<evidence type="ECO:0000256" key="1">
    <source>
        <dbReference type="SAM" id="MobiDB-lite"/>
    </source>
</evidence>
<dbReference type="AlphaFoldDB" id="A0A4C1T4Q4"/>
<keyword evidence="3" id="KW-1185">Reference proteome</keyword>
<gene>
    <name evidence="2" type="ORF">EVAR_77219_1</name>
</gene>
<dbReference type="Proteomes" id="UP000299102">
    <property type="component" value="Unassembled WGS sequence"/>
</dbReference>